<evidence type="ECO:0000259" key="5">
    <source>
        <dbReference type="PROSITE" id="PS51190"/>
    </source>
</evidence>
<dbReference type="GO" id="GO:0005634">
    <property type="term" value="C:nucleus"/>
    <property type="evidence" value="ECO:0007669"/>
    <property type="project" value="UniProtKB-SubCell"/>
</dbReference>
<dbReference type="PANTHER" id="PTHR37079:SF4">
    <property type="entry name" value="SERINE_THREONINE-PROTEIN KINASE ATM"/>
    <property type="match status" value="1"/>
</dbReference>
<reference evidence="6 7" key="1">
    <citation type="journal article" date="2015" name="Nat. Commun.">
        <title>Lucilia cuprina genome unlocks parasitic fly biology to underpin future interventions.</title>
        <authorList>
            <person name="Anstead C.A."/>
            <person name="Korhonen P.K."/>
            <person name="Young N.D."/>
            <person name="Hall R.S."/>
            <person name="Jex A.R."/>
            <person name="Murali S.C."/>
            <person name="Hughes D.S."/>
            <person name="Lee S.F."/>
            <person name="Perry T."/>
            <person name="Stroehlein A.J."/>
            <person name="Ansell B.R."/>
            <person name="Breugelmans B."/>
            <person name="Hofmann A."/>
            <person name="Qu J."/>
            <person name="Dugan S."/>
            <person name="Lee S.L."/>
            <person name="Chao H."/>
            <person name="Dinh H."/>
            <person name="Han Y."/>
            <person name="Doddapaneni H.V."/>
            <person name="Worley K.C."/>
            <person name="Muzny D.M."/>
            <person name="Ioannidis P."/>
            <person name="Waterhouse R.M."/>
            <person name="Zdobnov E.M."/>
            <person name="James P.J."/>
            <person name="Bagnall N.H."/>
            <person name="Kotze A.C."/>
            <person name="Gibbs R.A."/>
            <person name="Richards S."/>
            <person name="Batterham P."/>
            <person name="Gasser R.B."/>
        </authorList>
    </citation>
    <scope>NUCLEOTIDE SEQUENCE [LARGE SCALE GENOMIC DNA]</scope>
    <source>
        <strain evidence="6 7">LS</strain>
        <tissue evidence="6">Full body</tissue>
    </source>
</reference>
<feature type="non-terminal residue" evidence="6">
    <location>
        <position position="176"/>
    </location>
</feature>
<dbReference type="GO" id="GO:0006974">
    <property type="term" value="P:DNA damage response"/>
    <property type="evidence" value="ECO:0007669"/>
    <property type="project" value="UniProtKB-KW"/>
</dbReference>
<feature type="domain" description="PI3K/PI4K catalytic" evidence="4">
    <location>
        <begin position="1"/>
        <end position="139"/>
    </location>
</feature>
<evidence type="ECO:0000313" key="6">
    <source>
        <dbReference type="EMBL" id="KNC26081.1"/>
    </source>
</evidence>
<keyword evidence="6" id="KW-0808">Transferase</keyword>
<dbReference type="SMART" id="SM01343">
    <property type="entry name" value="FATC"/>
    <property type="match status" value="1"/>
</dbReference>
<dbReference type="PANTHER" id="PTHR37079">
    <property type="entry name" value="SERINE/THREONINE-PROTEIN KINASE ATM"/>
    <property type="match status" value="1"/>
</dbReference>
<name>A0A0L0C1F0_LUCCU</name>
<dbReference type="SMART" id="SM00146">
    <property type="entry name" value="PI3Kc"/>
    <property type="match status" value="1"/>
</dbReference>
<dbReference type="AlphaFoldDB" id="A0A0L0C1F0"/>
<protein>
    <submittedName>
        <fullName evidence="6">Serine/threonine-protein kinase ATM</fullName>
    </submittedName>
</protein>
<dbReference type="Pfam" id="PF02260">
    <property type="entry name" value="FATC"/>
    <property type="match status" value="1"/>
</dbReference>
<dbReference type="OrthoDB" id="381190at2759"/>
<dbReference type="InterPro" id="IPR011009">
    <property type="entry name" value="Kinase-like_dom_sf"/>
</dbReference>
<keyword evidence="6" id="KW-0418">Kinase</keyword>
<dbReference type="InterPro" id="IPR000403">
    <property type="entry name" value="PI3/4_kinase_cat_dom"/>
</dbReference>
<dbReference type="STRING" id="7375.A0A0L0C1F0"/>
<evidence type="ECO:0000313" key="7">
    <source>
        <dbReference type="Proteomes" id="UP000037069"/>
    </source>
</evidence>
<evidence type="ECO:0000256" key="1">
    <source>
        <dbReference type="ARBA" id="ARBA00004123"/>
    </source>
</evidence>
<feature type="domain" description="FATC" evidence="5">
    <location>
        <begin position="144"/>
        <end position="176"/>
    </location>
</feature>
<keyword evidence="7" id="KW-1185">Reference proteome</keyword>
<organism evidence="6 7">
    <name type="scientific">Lucilia cuprina</name>
    <name type="common">Green bottle fly</name>
    <name type="synonym">Australian sheep blowfly</name>
    <dbReference type="NCBI Taxonomy" id="7375"/>
    <lineage>
        <taxon>Eukaryota</taxon>
        <taxon>Metazoa</taxon>
        <taxon>Ecdysozoa</taxon>
        <taxon>Arthropoda</taxon>
        <taxon>Hexapoda</taxon>
        <taxon>Insecta</taxon>
        <taxon>Pterygota</taxon>
        <taxon>Neoptera</taxon>
        <taxon>Endopterygota</taxon>
        <taxon>Diptera</taxon>
        <taxon>Brachycera</taxon>
        <taxon>Muscomorpha</taxon>
        <taxon>Oestroidea</taxon>
        <taxon>Calliphoridae</taxon>
        <taxon>Luciliinae</taxon>
        <taxon>Lucilia</taxon>
    </lineage>
</organism>
<dbReference type="Proteomes" id="UP000037069">
    <property type="component" value="Unassembled WGS sequence"/>
</dbReference>
<dbReference type="SUPFAM" id="SSF56112">
    <property type="entry name" value="Protein kinase-like (PK-like)"/>
    <property type="match status" value="1"/>
</dbReference>
<dbReference type="OMA" id="IEVFLHD"/>
<dbReference type="GO" id="GO:0004674">
    <property type="term" value="F:protein serine/threonine kinase activity"/>
    <property type="evidence" value="ECO:0007669"/>
    <property type="project" value="InterPro"/>
</dbReference>
<dbReference type="InterPro" id="IPR003152">
    <property type="entry name" value="FATC_dom"/>
</dbReference>
<dbReference type="Pfam" id="PF00454">
    <property type="entry name" value="PI3_PI4_kinase"/>
    <property type="match status" value="1"/>
</dbReference>
<evidence type="ECO:0000259" key="4">
    <source>
        <dbReference type="PROSITE" id="PS50290"/>
    </source>
</evidence>
<dbReference type="EMBL" id="JRES01001022">
    <property type="protein sequence ID" value="KNC26081.1"/>
    <property type="molecule type" value="Genomic_DNA"/>
</dbReference>
<dbReference type="PROSITE" id="PS51190">
    <property type="entry name" value="FATC"/>
    <property type="match status" value="1"/>
</dbReference>
<dbReference type="Gene3D" id="1.10.1070.11">
    <property type="entry name" value="Phosphatidylinositol 3-/4-kinase, catalytic domain"/>
    <property type="match status" value="1"/>
</dbReference>
<comment type="subcellular location">
    <subcellularLocation>
        <location evidence="1">Nucleus</location>
    </subcellularLocation>
</comment>
<keyword evidence="3" id="KW-0539">Nucleus</keyword>
<keyword evidence="2" id="KW-0227">DNA damage</keyword>
<sequence length="176" mass="20037">MVGFILGLGDRHLQNILIDEKTAEVIHIDFGVTFEMGKLLATPEVTPFRLTREIVAPMGISGINGVFKKSCDTTMTILRKHQDVINTILEVLLYDPLYQWKVVPQINEYNQNSHKLKEGANFMAQRALLAVQNKLEGKQRGFFGSTSVAVQVERLINEAMNDRNLAMMFYGWDPYF</sequence>
<dbReference type="InterPro" id="IPR038980">
    <property type="entry name" value="ATM_plant"/>
</dbReference>
<accession>A0A0L0C1F0</accession>
<proteinExistence type="predicted"/>
<evidence type="ECO:0000256" key="3">
    <source>
        <dbReference type="ARBA" id="ARBA00023242"/>
    </source>
</evidence>
<gene>
    <name evidence="6" type="ORF">FF38_00795</name>
</gene>
<dbReference type="PROSITE" id="PS50290">
    <property type="entry name" value="PI3_4_KINASE_3"/>
    <property type="match status" value="1"/>
</dbReference>
<comment type="caution">
    <text evidence="6">The sequence shown here is derived from an EMBL/GenBank/DDBJ whole genome shotgun (WGS) entry which is preliminary data.</text>
</comment>
<dbReference type="InterPro" id="IPR036940">
    <property type="entry name" value="PI3/4_kinase_cat_sf"/>
</dbReference>
<evidence type="ECO:0000256" key="2">
    <source>
        <dbReference type="ARBA" id="ARBA00022763"/>
    </source>
</evidence>